<name>A0ABM4BMR8_HYDVU</name>
<evidence type="ECO:0000313" key="1">
    <source>
        <dbReference type="Proteomes" id="UP001652625"/>
    </source>
</evidence>
<evidence type="ECO:0000313" key="2">
    <source>
        <dbReference type="RefSeq" id="XP_065650338.1"/>
    </source>
</evidence>
<dbReference type="Proteomes" id="UP001652625">
    <property type="component" value="Chromosome 03"/>
</dbReference>
<dbReference type="PANTHER" id="PTHR33395">
    <property type="entry name" value="TRANSCRIPTASE, PUTATIVE-RELATED-RELATED"/>
    <property type="match status" value="1"/>
</dbReference>
<gene>
    <name evidence="2" type="primary">LOC136078492</name>
</gene>
<dbReference type="GeneID" id="136078492"/>
<proteinExistence type="predicted"/>
<keyword evidence="1" id="KW-1185">Reference proteome</keyword>
<protein>
    <submittedName>
        <fullName evidence="2">Uncharacterized protein LOC136078492</fullName>
    </submittedName>
</protein>
<dbReference type="PANTHER" id="PTHR33395:SF22">
    <property type="entry name" value="REVERSE TRANSCRIPTASE DOMAIN-CONTAINING PROTEIN"/>
    <property type="match status" value="1"/>
</dbReference>
<sequence length="243" mass="27757">MVKFARRNYKEKLARKTESNPKRLHVHVQSKQSDTGDICLLLNNCSHLVFVLEPDGPMPAFESCTEAICVVDPASFSINIVQKYLNHLDERKSTGYDGLYPRVFSKCEATFVKSLSLINKCLFGTGVVYDLWRKLNVTSIFNKGSKLNASNYRTILLTSISYKMIESIFQTSIMEHCVAYGLITPKQHGFVQGCVSNLLETRDIMTEVIHRSHTIEVIYIDFVKAFEKMPHKHLLNELRVYGV</sequence>
<dbReference type="RefSeq" id="XP_065650338.1">
    <property type="nucleotide sequence ID" value="XM_065794266.1"/>
</dbReference>
<organism evidence="1 2">
    <name type="scientific">Hydra vulgaris</name>
    <name type="common">Hydra</name>
    <name type="synonym">Hydra attenuata</name>
    <dbReference type="NCBI Taxonomy" id="6087"/>
    <lineage>
        <taxon>Eukaryota</taxon>
        <taxon>Metazoa</taxon>
        <taxon>Cnidaria</taxon>
        <taxon>Hydrozoa</taxon>
        <taxon>Hydroidolina</taxon>
        <taxon>Anthoathecata</taxon>
        <taxon>Aplanulata</taxon>
        <taxon>Hydridae</taxon>
        <taxon>Hydra</taxon>
    </lineage>
</organism>
<accession>A0ABM4BMR8</accession>
<reference evidence="2" key="1">
    <citation type="submission" date="2025-08" db="UniProtKB">
        <authorList>
            <consortium name="RefSeq"/>
        </authorList>
    </citation>
    <scope>IDENTIFICATION</scope>
</reference>